<feature type="compositionally biased region" description="Acidic residues" evidence="1">
    <location>
        <begin position="914"/>
        <end position="928"/>
    </location>
</feature>
<keyword evidence="5" id="KW-1185">Reference proteome</keyword>
<evidence type="ECO:0000313" key="4">
    <source>
        <dbReference type="EMBL" id="ARD23848.1"/>
    </source>
</evidence>
<feature type="chain" id="PRO_5046177130" description="Cadherin domain-containing protein" evidence="2">
    <location>
        <begin position="23"/>
        <end position="938"/>
    </location>
</feature>
<keyword evidence="2" id="KW-0732">Signal</keyword>
<dbReference type="Gene3D" id="2.60.40.2810">
    <property type="match status" value="1"/>
</dbReference>
<evidence type="ECO:0000259" key="3">
    <source>
        <dbReference type="PROSITE" id="PS50268"/>
    </source>
</evidence>
<organism evidence="4 5">
    <name type="scientific">Shewanella japonica</name>
    <dbReference type="NCBI Taxonomy" id="93973"/>
    <lineage>
        <taxon>Bacteria</taxon>
        <taxon>Pseudomonadati</taxon>
        <taxon>Pseudomonadota</taxon>
        <taxon>Gammaproteobacteria</taxon>
        <taxon>Alteromonadales</taxon>
        <taxon>Shewanellaceae</taxon>
        <taxon>Shewanella</taxon>
    </lineage>
</organism>
<dbReference type="Proteomes" id="UP000191820">
    <property type="component" value="Chromosome"/>
</dbReference>
<evidence type="ECO:0000313" key="5">
    <source>
        <dbReference type="Proteomes" id="UP000191820"/>
    </source>
</evidence>
<name>A0ABM6JPP8_9GAMM</name>
<protein>
    <recommendedName>
        <fullName evidence="3">Cadherin domain-containing protein</fullName>
    </recommendedName>
</protein>
<dbReference type="InterPro" id="IPR002126">
    <property type="entry name" value="Cadherin-like_dom"/>
</dbReference>
<dbReference type="EMBL" id="CP020472">
    <property type="protein sequence ID" value="ARD23848.1"/>
    <property type="molecule type" value="Genomic_DNA"/>
</dbReference>
<accession>A0ABM6JPP8</accession>
<proteinExistence type="predicted"/>
<evidence type="ECO:0000256" key="1">
    <source>
        <dbReference type="SAM" id="MobiDB-lite"/>
    </source>
</evidence>
<dbReference type="Pfam" id="PF17963">
    <property type="entry name" value="Big_9"/>
    <property type="match status" value="2"/>
</dbReference>
<sequence>MAKHTFPIAPLAIAVVSALLTACGGGSSDSNSAPVFDTTSLAVTVQEDTSFDGNLIATDENSDQITFSITQTPENGSLSLSADGSYSYTPAVDFFGTDTAIVQASDGTVATSANLVFTVTNVNDIPVIVSSSIAVNANGVTEGQIVATDADDDDLSYSIEAAPESGTLTLDAITGSFTYTADPLSFAKSFTVGVTDGHSDMLTAVIELKPSYETNQQKQDYYYASELSHLKQSQALIDSLEQDNLADPAYLALARGYANAGFTDESSRIVNEDIINQDNKARALKDIASDYNDNGLFDQGDTLRDEALKVYNIYVADKGFSSFNTSDGGFYLSLLGDYQDSGNELGAENVLATLELIKEALKSDEYTTSYGYLLTSNRNYVEALQAQYLADKTEANRLKFVASVDHFVEYIEDIGYEYLPSSKTNAGSPDYYRRAFYYGWALEYYVRAGEELKSKELIARIISLHGEVTYDEEYNRPANEYAEYTKENGVAYALQLAAGPLELFYPNITPNPALAIVAGSEFLDRYESTVQEEIDDYHGLSIILEGGSVETATDYLIALSPDAYRTQFRAVAEQTITSPGLTTHLINYGMYDEAKQAIEVAKGILTSEEMINERLTSPAYIVGDWGCGKLIELLQRMDAQDDAKALFPTCHQLLTDNYPINAEGLTTSNLLDARQKLMSIAGKVDESEVAAATTIEALSLIDIVSDFEDRIEWRYEFSQSAALNGLLMSAAEQTTTLVNEYIAGYEAFVAAEDGDEEAGLDLGIDILEQLASPDDFNTSTDAYSVVTQMRYHAASDEYATSLASVQADIAKLISFIDTKVQTQTATIQANIYEDSVALLAGARNYDLAKEIIARDANAEAAQLELTSVLAEEIALQEDFPATVAANVDTDQDGKPNFFISTATEEQITASGLTADDDTDGDGILDSEDVNPLLPDNAQ</sequence>
<dbReference type="RefSeq" id="WP_080916835.1">
    <property type="nucleotide sequence ID" value="NZ_CP020472.1"/>
</dbReference>
<dbReference type="PROSITE" id="PS50268">
    <property type="entry name" value="CADHERIN_2"/>
    <property type="match status" value="1"/>
</dbReference>
<dbReference type="PROSITE" id="PS51257">
    <property type="entry name" value="PROKAR_LIPOPROTEIN"/>
    <property type="match status" value="1"/>
</dbReference>
<dbReference type="NCBIfam" id="TIGR01965">
    <property type="entry name" value="VCBS_repeat"/>
    <property type="match status" value="1"/>
</dbReference>
<dbReference type="InterPro" id="IPR010221">
    <property type="entry name" value="VCBS_dom"/>
</dbReference>
<feature type="domain" description="Cadherin" evidence="3">
    <location>
        <begin position="37"/>
        <end position="128"/>
    </location>
</feature>
<gene>
    <name evidence="4" type="ORF">SJ2017_3600</name>
</gene>
<evidence type="ECO:0000256" key="2">
    <source>
        <dbReference type="SAM" id="SignalP"/>
    </source>
</evidence>
<feature type="signal peptide" evidence="2">
    <location>
        <begin position="1"/>
        <end position="22"/>
    </location>
</feature>
<feature type="region of interest" description="Disordered" evidence="1">
    <location>
        <begin position="908"/>
        <end position="938"/>
    </location>
</feature>
<reference evidence="4 5" key="1">
    <citation type="submission" date="2017-03" db="EMBL/GenBank/DDBJ databases">
        <title>Genome sequencing of Shewanella japonica KCTC 22435.</title>
        <authorList>
            <person name="Kim K.M."/>
        </authorList>
    </citation>
    <scope>NUCLEOTIDE SEQUENCE [LARGE SCALE GENOMIC DNA]</scope>
    <source>
        <strain evidence="4 5">KCTC 22435</strain>
    </source>
</reference>